<dbReference type="Proteomes" id="UP000579153">
    <property type="component" value="Unassembled WGS sequence"/>
</dbReference>
<evidence type="ECO:0000256" key="1">
    <source>
        <dbReference type="SAM" id="MobiDB-lite"/>
    </source>
</evidence>
<gene>
    <name evidence="2" type="ORF">HD596_008530</name>
</gene>
<reference evidence="2 3" key="1">
    <citation type="submission" date="2020-08" db="EMBL/GenBank/DDBJ databases">
        <title>Sequencing the genomes of 1000 actinobacteria strains.</title>
        <authorList>
            <person name="Klenk H.-P."/>
        </authorList>
    </citation>
    <scope>NUCLEOTIDE SEQUENCE [LARGE SCALE GENOMIC DNA]</scope>
    <source>
        <strain evidence="2 3">DSM 45507</strain>
    </source>
</reference>
<evidence type="ECO:0000313" key="3">
    <source>
        <dbReference type="Proteomes" id="UP000579153"/>
    </source>
</evidence>
<evidence type="ECO:0000313" key="2">
    <source>
        <dbReference type="EMBL" id="MBB5781774.1"/>
    </source>
</evidence>
<sequence>MTARASSGLMAPHRHRFRDDDQRARDTPSVLFKGRSPRLIMLGERLSPGDFAVGQHQQGAQQHDGVSGVHAQLGEDTPVSARRVAVRSSSDDIEPQLWRSRDNLRWM</sequence>
<organism evidence="2 3">
    <name type="scientific">Nonomuraea jabiensis</name>
    <dbReference type="NCBI Taxonomy" id="882448"/>
    <lineage>
        <taxon>Bacteria</taxon>
        <taxon>Bacillati</taxon>
        <taxon>Actinomycetota</taxon>
        <taxon>Actinomycetes</taxon>
        <taxon>Streptosporangiales</taxon>
        <taxon>Streptosporangiaceae</taxon>
        <taxon>Nonomuraea</taxon>
    </lineage>
</organism>
<accession>A0A7W9GDF4</accession>
<dbReference type="RefSeq" id="WP_185075006.1">
    <property type="nucleotide sequence ID" value="NZ_JACHMB010000001.1"/>
</dbReference>
<feature type="region of interest" description="Disordered" evidence="1">
    <location>
        <begin position="1"/>
        <end position="27"/>
    </location>
</feature>
<keyword evidence="3" id="KW-1185">Reference proteome</keyword>
<protein>
    <submittedName>
        <fullName evidence="2">Uncharacterized protein</fullName>
    </submittedName>
</protein>
<comment type="caution">
    <text evidence="2">The sequence shown here is derived from an EMBL/GenBank/DDBJ whole genome shotgun (WGS) entry which is preliminary data.</text>
</comment>
<proteinExistence type="predicted"/>
<dbReference type="EMBL" id="JACHMB010000001">
    <property type="protein sequence ID" value="MBB5781774.1"/>
    <property type="molecule type" value="Genomic_DNA"/>
</dbReference>
<name>A0A7W9GDF4_9ACTN</name>
<dbReference type="AlphaFoldDB" id="A0A7W9GDF4"/>
<feature type="compositionally biased region" description="Basic and acidic residues" evidence="1">
    <location>
        <begin position="17"/>
        <end position="26"/>
    </location>
</feature>